<evidence type="ECO:0000256" key="1">
    <source>
        <dbReference type="SAM" id="MobiDB-lite"/>
    </source>
</evidence>
<keyword evidence="4" id="KW-1185">Reference proteome</keyword>
<keyword evidence="2" id="KW-1133">Transmembrane helix</keyword>
<feature type="transmembrane region" description="Helical" evidence="2">
    <location>
        <begin position="95"/>
        <end position="119"/>
    </location>
</feature>
<dbReference type="AlphaFoldDB" id="C4XDZ7"/>
<dbReference type="KEGG" id="mfp:MBIO_0104"/>
<gene>
    <name evidence="3" type="ordered locus">MBIO_0104</name>
</gene>
<feature type="transmembrane region" description="Helical" evidence="2">
    <location>
        <begin position="212"/>
        <end position="229"/>
    </location>
</feature>
<dbReference type="eggNOG" id="ENOG5031YGD">
    <property type="taxonomic scope" value="Bacteria"/>
</dbReference>
<organism evidence="3 4">
    <name type="scientific">Mycoplasmopsis fermentans (strain ATCC 19989 / NBRC 14854 / NCTC 10117 / PG18)</name>
    <name type="common">Mycoplasma fermentans</name>
    <dbReference type="NCBI Taxonomy" id="496833"/>
    <lineage>
        <taxon>Bacteria</taxon>
        <taxon>Bacillati</taxon>
        <taxon>Mycoplasmatota</taxon>
        <taxon>Mycoplasmoidales</taxon>
        <taxon>Metamycoplasmataceae</taxon>
        <taxon>Mycoplasmopsis</taxon>
    </lineage>
</organism>
<protein>
    <submittedName>
        <fullName evidence="3">Uncharacterized protein</fullName>
    </submittedName>
</protein>
<reference evidence="3 4" key="1">
    <citation type="journal article" date="2009" name="Curr. Microbiol.">
        <title>Molecular cloning and expression of a novel cholinephosphotransferase involved in glycoglycerophospholipid biosynthesis of Mycoplasma fermentans.</title>
        <authorList>
            <person name="Ishida N."/>
            <person name="Irikura D."/>
            <person name="Matsuda K."/>
            <person name="Sato S."/>
            <person name="Asano K."/>
        </authorList>
    </citation>
    <scope>NUCLEOTIDE SEQUENCE [LARGE SCALE GENOMIC DNA]</scope>
    <source>
        <strain evidence="4">ATCC 19989 / NBRC 14854 / NCTC 10117 / PG18</strain>
    </source>
</reference>
<keyword evidence="2" id="KW-0472">Membrane</keyword>
<feature type="transmembrane region" description="Helical" evidence="2">
    <location>
        <begin position="236"/>
        <end position="256"/>
    </location>
</feature>
<dbReference type="HOGENOM" id="CLU_399981_0_0_14"/>
<dbReference type="EMBL" id="AP009608">
    <property type="protein sequence ID" value="BAH69369.1"/>
    <property type="molecule type" value="Genomic_DNA"/>
</dbReference>
<dbReference type="PATRIC" id="fig|496833.3.peg.523"/>
<dbReference type="Proteomes" id="UP000006810">
    <property type="component" value="Chromosome"/>
</dbReference>
<name>C4XDZ7_MYCFP</name>
<feature type="transmembrane region" description="Helical" evidence="2">
    <location>
        <begin position="149"/>
        <end position="171"/>
    </location>
</feature>
<feature type="transmembrane region" description="Helical" evidence="2">
    <location>
        <begin position="57"/>
        <end position="75"/>
    </location>
</feature>
<keyword evidence="2" id="KW-0812">Transmembrane</keyword>
<feature type="region of interest" description="Disordered" evidence="1">
    <location>
        <begin position="682"/>
        <end position="708"/>
    </location>
</feature>
<sequence>MIINTKLDINIYIKMYIINVMKIEVNSVRKRLKIFAREKKNENDVVGDVSYSIPGEILKFLILLFVALAFIMFQYQDLFFHNDNKVINIIRKIYLYSFGLAFGDIITLVIIGSFLTLMVRWFGSIFKNHYFAWFKSYTRVDYWILRKRIISFVWLTLLFVVLIYHVVLVSFRVENIWYYSTADVKNIYLKGWYYTFTNQADLLDGKSVDYPVAYLNIGFLLDTLFNLFYVVTFSPYLAIISAFLIWTLAWLFLVTLNPIKYFKNINEHKKTIVMVEQYLQKINSLFYYTPQVRELFRFYKDAAQVLKVDYFKFNFRYLQKLVKKNLTLLAQHTLTAKYFENVKAKKTASQLEAEEFLKIVETTQTNTTSATITLNAAADIKMPAINAQNLLVNKHNKNNTNTYISNESTSEYSKDFDLTEERYMSNYVETIEVEAQSQESTKLLIDDLENKKSDTEEIKAKTKEMTAKFEAVQPTEEKTKEITNILLADQVISEVTKEEKLAPTIEQVSQQFLVDTNELTDTNDVEKDQTQSNIIDQNNSKTVKLVKETIENEESKTLEQEIAFLIDSSENTFVMSAEKNTQNITQTMSQPVEVKAQTIEQKIEENVENKKQTIGFIIPEDSNETIIEKDDDLKTKEEFIAQLDSIEADNLASKEIKLEQPESEKRQNFQFTFDTNTIVINNDSNKSKDRVDHFEDDNDWVSPILSDN</sequence>
<evidence type="ECO:0000313" key="4">
    <source>
        <dbReference type="Proteomes" id="UP000006810"/>
    </source>
</evidence>
<evidence type="ECO:0000313" key="3">
    <source>
        <dbReference type="EMBL" id="BAH69369.1"/>
    </source>
</evidence>
<proteinExistence type="predicted"/>
<accession>C4XDZ7</accession>
<evidence type="ECO:0000256" key="2">
    <source>
        <dbReference type="SAM" id="Phobius"/>
    </source>
</evidence>